<feature type="region of interest" description="Disordered" evidence="1">
    <location>
        <begin position="1"/>
        <end position="26"/>
    </location>
</feature>
<comment type="caution">
    <text evidence="2">The sequence shown here is derived from an EMBL/GenBank/DDBJ whole genome shotgun (WGS) entry which is preliminary data.</text>
</comment>
<evidence type="ECO:0000256" key="1">
    <source>
        <dbReference type="SAM" id="MobiDB-lite"/>
    </source>
</evidence>
<feature type="non-terminal residue" evidence="2">
    <location>
        <position position="68"/>
    </location>
</feature>
<dbReference type="AlphaFoldDB" id="A0A8S3CP26"/>
<evidence type="ECO:0000313" key="3">
    <source>
        <dbReference type="Proteomes" id="UP000676336"/>
    </source>
</evidence>
<reference evidence="2" key="1">
    <citation type="submission" date="2021-02" db="EMBL/GenBank/DDBJ databases">
        <authorList>
            <person name="Nowell W R."/>
        </authorList>
    </citation>
    <scope>NUCLEOTIDE SEQUENCE</scope>
</reference>
<dbReference type="Proteomes" id="UP000676336">
    <property type="component" value="Unassembled WGS sequence"/>
</dbReference>
<name>A0A8S3CP26_9BILA</name>
<dbReference type="EMBL" id="CAJOBI010175775">
    <property type="protein sequence ID" value="CAF4906929.1"/>
    <property type="molecule type" value="Genomic_DNA"/>
</dbReference>
<accession>A0A8S3CP26</accession>
<protein>
    <submittedName>
        <fullName evidence="2">Uncharacterized protein</fullName>
    </submittedName>
</protein>
<organism evidence="2 3">
    <name type="scientific">Rotaria magnacalcarata</name>
    <dbReference type="NCBI Taxonomy" id="392030"/>
    <lineage>
        <taxon>Eukaryota</taxon>
        <taxon>Metazoa</taxon>
        <taxon>Spiralia</taxon>
        <taxon>Gnathifera</taxon>
        <taxon>Rotifera</taxon>
        <taxon>Eurotatoria</taxon>
        <taxon>Bdelloidea</taxon>
        <taxon>Philodinida</taxon>
        <taxon>Philodinidae</taxon>
        <taxon>Rotaria</taxon>
    </lineage>
</organism>
<gene>
    <name evidence="2" type="ORF">SMN809_LOCUS52031</name>
</gene>
<proteinExistence type="predicted"/>
<sequence>MSSPQYLGAPDIIGGQPGTIPSNINPGAPGIDFSTLNGTVVIPLAPGITPIVTTVSIPNPLTNVVEIT</sequence>
<evidence type="ECO:0000313" key="2">
    <source>
        <dbReference type="EMBL" id="CAF4906929.1"/>
    </source>
</evidence>